<feature type="chain" id="PRO_5041257436" evidence="1">
    <location>
        <begin position="21"/>
        <end position="76"/>
    </location>
</feature>
<dbReference type="AlphaFoldDB" id="A0AA36HDB0"/>
<organism evidence="2 3">
    <name type="scientific">Cylicocyclus nassatus</name>
    <name type="common">Nematode worm</name>
    <dbReference type="NCBI Taxonomy" id="53992"/>
    <lineage>
        <taxon>Eukaryota</taxon>
        <taxon>Metazoa</taxon>
        <taxon>Ecdysozoa</taxon>
        <taxon>Nematoda</taxon>
        <taxon>Chromadorea</taxon>
        <taxon>Rhabditida</taxon>
        <taxon>Rhabditina</taxon>
        <taxon>Rhabditomorpha</taxon>
        <taxon>Strongyloidea</taxon>
        <taxon>Strongylidae</taxon>
        <taxon>Cylicocyclus</taxon>
    </lineage>
</organism>
<protein>
    <submittedName>
        <fullName evidence="2">Uncharacterized protein</fullName>
    </submittedName>
</protein>
<keyword evidence="3" id="KW-1185">Reference proteome</keyword>
<accession>A0AA36HDB0</accession>
<evidence type="ECO:0000313" key="3">
    <source>
        <dbReference type="Proteomes" id="UP001176961"/>
    </source>
</evidence>
<evidence type="ECO:0000256" key="1">
    <source>
        <dbReference type="SAM" id="SignalP"/>
    </source>
</evidence>
<name>A0AA36HDB0_CYLNA</name>
<sequence>MKLTIIAVFYAVAAFSLATATSTEIAKPLGDDCNTTASPTTVNYCPICSCNPPPNCIRRQTPIRCLIKCPNPTPAD</sequence>
<dbReference type="EMBL" id="CATQJL010000316">
    <property type="protein sequence ID" value="CAJ0608488.1"/>
    <property type="molecule type" value="Genomic_DNA"/>
</dbReference>
<feature type="signal peptide" evidence="1">
    <location>
        <begin position="1"/>
        <end position="20"/>
    </location>
</feature>
<evidence type="ECO:0000313" key="2">
    <source>
        <dbReference type="EMBL" id="CAJ0608488.1"/>
    </source>
</evidence>
<gene>
    <name evidence="2" type="ORF">CYNAS_LOCUS20471</name>
</gene>
<dbReference type="Proteomes" id="UP001176961">
    <property type="component" value="Unassembled WGS sequence"/>
</dbReference>
<comment type="caution">
    <text evidence="2">The sequence shown here is derived from an EMBL/GenBank/DDBJ whole genome shotgun (WGS) entry which is preliminary data.</text>
</comment>
<keyword evidence="1" id="KW-0732">Signal</keyword>
<reference evidence="2" key="1">
    <citation type="submission" date="2023-07" db="EMBL/GenBank/DDBJ databases">
        <authorList>
            <consortium name="CYATHOMIX"/>
        </authorList>
    </citation>
    <scope>NUCLEOTIDE SEQUENCE</scope>
    <source>
        <strain evidence="2">N/A</strain>
    </source>
</reference>
<proteinExistence type="predicted"/>